<proteinExistence type="predicted"/>
<name>Q701W3_9CREN</name>
<organism evidence="1">
    <name type="scientific">uncultured crenarchaeote</name>
    <dbReference type="NCBI Taxonomy" id="29281"/>
    <lineage>
        <taxon>Archaea</taxon>
        <taxon>Thermoproteota</taxon>
        <taxon>environmental samples</taxon>
    </lineage>
</organism>
<dbReference type="AlphaFoldDB" id="Q701W3"/>
<reference evidence="1" key="1">
    <citation type="journal article" date="2005" name="Environ. Microbiol.">
        <title>Novel genes for nitrite reductase and Amo-related proteins indicate a role of uncultivated mesophilic crenarchaeota in nitrogen cycling.</title>
        <authorList>
            <person name="Treusch A.H."/>
            <person name="Leininger S."/>
            <person name="Kletzin A."/>
            <person name="Schuster S.C."/>
            <person name="Klenk H.-P."/>
            <person name="Schleper C."/>
        </authorList>
    </citation>
    <scope>NUCLEOTIDE SEQUENCE</scope>
</reference>
<protein>
    <submittedName>
        <fullName evidence="1">Uncharacterized protein</fullName>
    </submittedName>
</protein>
<sequence>MSRYMMIKKISAVCFLICFSYTILVIMPTLRESGFGFLEGQALWNNSNITVANSTQISTNGTAGNSTQILKTVQITSADSKAPTDGNSVNIDLQIQPFPITKNVDSQFMISFLQPSSQAVQVHVDYDFAITNNNNEVFRASSIIGQPLLHTAEGIVKIPYKFTQDGQYSLQVSVMGINFIPIKTEKALFDLNVS</sequence>
<evidence type="ECO:0000313" key="1">
    <source>
        <dbReference type="EMBL" id="CAF28761.1"/>
    </source>
</evidence>
<accession>Q701W3</accession>
<dbReference type="EMBL" id="AJ627422">
    <property type="protein sequence ID" value="CAF28761.1"/>
    <property type="molecule type" value="Genomic_DNA"/>
</dbReference>